<sequence length="257" mass="27732">MKGRLLTAIIAALFACNAAAQDQVEVRGDAVKPGPIAISTGTRLSTVLNAAQVNAESYWLGAAWLHQPLVKEQQRLKAGVLFDLQLLRRNALLDDQPSLAELAKRLEEQVAVLPVTGRRPHLLDPVNAEVDPAQNPPVSAGDIFIYPPRPDSIRVMGAVQADCTLAHAPLQQARIYLQQCASRAEADPDYLYLIQPDGQVSRLGIALWNRQDDMAPPAPGAIILVPLKAAGSDSPIPDLNQELAEFLATQPLSEVAR</sequence>
<dbReference type="RefSeq" id="WP_084315257.1">
    <property type="nucleotide sequence ID" value="NZ_FNIJ01000002.1"/>
</dbReference>
<evidence type="ECO:0000313" key="4">
    <source>
        <dbReference type="EMBL" id="SDN37627.1"/>
    </source>
</evidence>
<feature type="domain" description="Capsule biosynthesis GfcC-like C-terminal" evidence="2">
    <location>
        <begin position="173"/>
        <end position="249"/>
    </location>
</feature>
<feature type="domain" description="Capsule biosynthesis GfcC-like N-terminal" evidence="3">
    <location>
        <begin position="36"/>
        <end position="142"/>
    </location>
</feature>
<accession>A0A1H0AVX4</accession>
<dbReference type="STRING" id="198616.SAMN05216193_102400"/>
<dbReference type="AlphaFoldDB" id="A0A1H0AVX4"/>
<dbReference type="OrthoDB" id="6999256at2"/>
<organism evidence="4 5">
    <name type="scientific">Pseudomonas jinjuensis</name>
    <dbReference type="NCBI Taxonomy" id="198616"/>
    <lineage>
        <taxon>Bacteria</taxon>
        <taxon>Pseudomonadati</taxon>
        <taxon>Pseudomonadota</taxon>
        <taxon>Gammaproteobacteria</taxon>
        <taxon>Pseudomonadales</taxon>
        <taxon>Pseudomonadaceae</taxon>
        <taxon>Pseudomonas</taxon>
    </lineage>
</organism>
<evidence type="ECO:0000259" key="3">
    <source>
        <dbReference type="Pfam" id="PF20616"/>
    </source>
</evidence>
<evidence type="ECO:0000259" key="2">
    <source>
        <dbReference type="Pfam" id="PF06251"/>
    </source>
</evidence>
<keyword evidence="5" id="KW-1185">Reference proteome</keyword>
<keyword evidence="1" id="KW-0732">Signal</keyword>
<reference evidence="5" key="1">
    <citation type="submission" date="2016-10" db="EMBL/GenBank/DDBJ databases">
        <authorList>
            <person name="Varghese N."/>
            <person name="Submissions S."/>
        </authorList>
    </citation>
    <scope>NUCLEOTIDE SEQUENCE [LARGE SCALE GENOMIC DNA]</scope>
    <source>
        <strain evidence="5">JCM 21621</strain>
    </source>
</reference>
<dbReference type="PROSITE" id="PS51257">
    <property type="entry name" value="PROKAR_LIPOPROTEIN"/>
    <property type="match status" value="1"/>
</dbReference>
<dbReference type="Gene3D" id="3.10.560.10">
    <property type="entry name" value="Outer membrane lipoprotein wza domain like"/>
    <property type="match status" value="1"/>
</dbReference>
<dbReference type="Proteomes" id="UP000242957">
    <property type="component" value="Unassembled WGS sequence"/>
</dbReference>
<protein>
    <submittedName>
        <fullName evidence="4">Capsule biosynthesis GfcC</fullName>
    </submittedName>
</protein>
<feature type="chain" id="PRO_5017419114" evidence="1">
    <location>
        <begin position="21"/>
        <end position="257"/>
    </location>
</feature>
<dbReference type="EMBL" id="FNIJ01000002">
    <property type="protein sequence ID" value="SDN37627.1"/>
    <property type="molecule type" value="Genomic_DNA"/>
</dbReference>
<dbReference type="InterPro" id="IPR046459">
    <property type="entry name" value="Caps_syn_GfcC_N"/>
</dbReference>
<proteinExistence type="predicted"/>
<dbReference type="InterPro" id="IPR010425">
    <property type="entry name" value="Caps_synth_GfcC-like_C"/>
</dbReference>
<name>A0A1H0AVX4_9PSED</name>
<feature type="signal peptide" evidence="1">
    <location>
        <begin position="1"/>
        <end position="20"/>
    </location>
</feature>
<gene>
    <name evidence="4" type="ORF">SAMN05216193_102400</name>
</gene>
<evidence type="ECO:0000313" key="5">
    <source>
        <dbReference type="Proteomes" id="UP000242957"/>
    </source>
</evidence>
<dbReference type="Pfam" id="PF20616">
    <property type="entry name" value="Caps_syn_GfcC_N"/>
    <property type="match status" value="1"/>
</dbReference>
<evidence type="ECO:0000256" key="1">
    <source>
        <dbReference type="SAM" id="SignalP"/>
    </source>
</evidence>
<dbReference type="Pfam" id="PF06251">
    <property type="entry name" value="Caps_syn_GfcC_C"/>
    <property type="match status" value="1"/>
</dbReference>